<dbReference type="InterPro" id="IPR043472">
    <property type="entry name" value="Macro_dom-like"/>
</dbReference>
<name>A0A5S9NB11_9HYPH</name>
<gene>
    <name evidence="3" type="ORF">STARVERO_00277</name>
</gene>
<organism evidence="3 4">
    <name type="scientific">Starkeya nomas</name>
    <dbReference type="NCBI Taxonomy" id="2666134"/>
    <lineage>
        <taxon>Bacteria</taxon>
        <taxon>Pseudomonadati</taxon>
        <taxon>Pseudomonadota</taxon>
        <taxon>Alphaproteobacteria</taxon>
        <taxon>Hyphomicrobiales</taxon>
        <taxon>Xanthobacteraceae</taxon>
        <taxon>Starkeya</taxon>
    </lineage>
</organism>
<evidence type="ECO:0000259" key="2">
    <source>
        <dbReference type="PROSITE" id="PS51154"/>
    </source>
</evidence>
<keyword evidence="4" id="KW-1185">Reference proteome</keyword>
<dbReference type="PROSITE" id="PS51154">
    <property type="entry name" value="MACRO"/>
    <property type="match status" value="1"/>
</dbReference>
<dbReference type="Pfam" id="PF01661">
    <property type="entry name" value="Macro"/>
    <property type="match status" value="1"/>
</dbReference>
<comment type="catalytic activity">
    <reaction evidence="1">
        <text>an N-(ADP-alpha-D-ribosyl)-thymidine in DNA + H2O = a thymidine in DNA + ADP-D-ribose</text>
        <dbReference type="Rhea" id="RHEA:71655"/>
        <dbReference type="Rhea" id="RHEA-COMP:13556"/>
        <dbReference type="Rhea" id="RHEA-COMP:18051"/>
        <dbReference type="ChEBI" id="CHEBI:15377"/>
        <dbReference type="ChEBI" id="CHEBI:57967"/>
        <dbReference type="ChEBI" id="CHEBI:137386"/>
        <dbReference type="ChEBI" id="CHEBI:191199"/>
    </reaction>
    <physiologicalReaction direction="left-to-right" evidence="1">
        <dbReference type="Rhea" id="RHEA:71656"/>
    </physiologicalReaction>
</comment>
<dbReference type="AlphaFoldDB" id="A0A5S9NB11"/>
<dbReference type="RefSeq" id="WP_144343861.1">
    <property type="nucleotide sequence ID" value="NZ_CACSAS010000001.1"/>
</dbReference>
<dbReference type="InterPro" id="IPR050892">
    <property type="entry name" value="ADP-ribose_metab_enzymes"/>
</dbReference>
<accession>A0A5S9NB11</accession>
<evidence type="ECO:0000313" key="4">
    <source>
        <dbReference type="Proteomes" id="UP000433050"/>
    </source>
</evidence>
<evidence type="ECO:0000313" key="3">
    <source>
        <dbReference type="EMBL" id="CAA0086722.1"/>
    </source>
</evidence>
<proteinExistence type="predicted"/>
<protein>
    <recommendedName>
        <fullName evidence="2">Macro domain-containing protein</fullName>
    </recommendedName>
</protein>
<feature type="domain" description="Macro" evidence="2">
    <location>
        <begin position="1"/>
        <end position="173"/>
    </location>
</feature>
<dbReference type="InterPro" id="IPR002589">
    <property type="entry name" value="Macro_dom"/>
</dbReference>
<dbReference type="PANTHER" id="PTHR12521">
    <property type="entry name" value="PROTEIN C6ORF130"/>
    <property type="match status" value="1"/>
</dbReference>
<evidence type="ECO:0000256" key="1">
    <source>
        <dbReference type="ARBA" id="ARBA00035885"/>
    </source>
</evidence>
<dbReference type="Gene3D" id="3.40.220.10">
    <property type="entry name" value="Leucine Aminopeptidase, subunit E, domain 1"/>
    <property type="match status" value="1"/>
</dbReference>
<dbReference type="SUPFAM" id="SSF52949">
    <property type="entry name" value="Macro domain-like"/>
    <property type="match status" value="1"/>
</dbReference>
<sequence>MANIHEVEGDILLSGAQAIAHGVAPGDHFDTGLALALRERWPSLAKDFRHYCRIDHPKAGEIWTWGGVSAEGGPVRIVNLLTQEPAENAIGRPGKASLEHVGHALRALARHAREEGVTSLALPRLATGVGGLEWADVKPLIERHLAELNIPVYVYVVYHKGEKAKEPGLTAAV</sequence>
<reference evidence="3 4" key="1">
    <citation type="submission" date="2019-12" db="EMBL/GenBank/DDBJ databases">
        <authorList>
            <person name="Reyes-Prieto M."/>
        </authorList>
    </citation>
    <scope>NUCLEOTIDE SEQUENCE [LARGE SCALE GENOMIC DNA]</scope>
    <source>
        <strain evidence="3">HF14-78462</strain>
    </source>
</reference>
<dbReference type="Proteomes" id="UP000433050">
    <property type="component" value="Unassembled WGS sequence"/>
</dbReference>
<dbReference type="PANTHER" id="PTHR12521:SF0">
    <property type="entry name" value="ADP-RIBOSE GLYCOHYDROLASE OARD1"/>
    <property type="match status" value="1"/>
</dbReference>
<dbReference type="SMART" id="SM00506">
    <property type="entry name" value="A1pp"/>
    <property type="match status" value="1"/>
</dbReference>
<dbReference type="GO" id="GO:0140291">
    <property type="term" value="P:peptidyl-glutamate ADP-deribosylation"/>
    <property type="evidence" value="ECO:0007669"/>
    <property type="project" value="TreeGrafter"/>
</dbReference>
<dbReference type="EMBL" id="CACSAS010000001">
    <property type="protein sequence ID" value="CAA0086722.1"/>
    <property type="molecule type" value="Genomic_DNA"/>
</dbReference>